<reference evidence="1 2" key="1">
    <citation type="submission" date="2023-03" db="EMBL/GenBank/DDBJ databases">
        <title>Genome insight into feeding habits of ladybird beetles.</title>
        <authorList>
            <person name="Li H.-S."/>
            <person name="Huang Y.-H."/>
            <person name="Pang H."/>
        </authorList>
    </citation>
    <scope>NUCLEOTIDE SEQUENCE [LARGE SCALE GENOMIC DNA]</scope>
    <source>
        <strain evidence="1">SYSU_2023b</strain>
        <tissue evidence="1">Whole body</tissue>
    </source>
</reference>
<evidence type="ECO:0000313" key="2">
    <source>
        <dbReference type="Proteomes" id="UP001431783"/>
    </source>
</evidence>
<dbReference type="AlphaFoldDB" id="A0AAW1UZS3"/>
<name>A0AAW1UZS3_9CUCU</name>
<accession>A0AAW1UZS3</accession>
<comment type="caution">
    <text evidence="1">The sequence shown here is derived from an EMBL/GenBank/DDBJ whole genome shotgun (WGS) entry which is preliminary data.</text>
</comment>
<gene>
    <name evidence="1" type="ORF">WA026_001102</name>
</gene>
<sequence length="294" mass="34156">MRIPSTINVNTLKCYELKEGFGCTSNHVINCQNYGILCEKSPYTLKQLCIISIAQNWTEHPKLEELVLPEDRCMLLSLLPEDLPLELTVPRIPDNMYWKKCYLKKWPSCLIRNVIDKDMFLLPSSLVARDEHSSLQNVEISSTNSDEYSVKNEFSQLKTWKQHYLENYMKEMLENLDPVKYDPEEIKILCDICGPYVKMLHLEQLRCYDGNELGHGGTRIALNAVLAGLSKLQEVSICFKQKYVGINNFSWNVIQLSVQDINSLSKGLEKNRLHILRQDPNHRNEHIEYTFLCL</sequence>
<keyword evidence="2" id="KW-1185">Reference proteome</keyword>
<evidence type="ECO:0000313" key="1">
    <source>
        <dbReference type="EMBL" id="KAK9888881.1"/>
    </source>
</evidence>
<protein>
    <submittedName>
        <fullName evidence="1">Uncharacterized protein</fullName>
    </submittedName>
</protein>
<dbReference type="Proteomes" id="UP001431783">
    <property type="component" value="Unassembled WGS sequence"/>
</dbReference>
<proteinExistence type="predicted"/>
<organism evidence="1 2">
    <name type="scientific">Henosepilachna vigintioctopunctata</name>
    <dbReference type="NCBI Taxonomy" id="420089"/>
    <lineage>
        <taxon>Eukaryota</taxon>
        <taxon>Metazoa</taxon>
        <taxon>Ecdysozoa</taxon>
        <taxon>Arthropoda</taxon>
        <taxon>Hexapoda</taxon>
        <taxon>Insecta</taxon>
        <taxon>Pterygota</taxon>
        <taxon>Neoptera</taxon>
        <taxon>Endopterygota</taxon>
        <taxon>Coleoptera</taxon>
        <taxon>Polyphaga</taxon>
        <taxon>Cucujiformia</taxon>
        <taxon>Coccinelloidea</taxon>
        <taxon>Coccinellidae</taxon>
        <taxon>Epilachninae</taxon>
        <taxon>Epilachnini</taxon>
        <taxon>Henosepilachna</taxon>
    </lineage>
</organism>
<dbReference type="EMBL" id="JARQZJ010000121">
    <property type="protein sequence ID" value="KAK9888881.1"/>
    <property type="molecule type" value="Genomic_DNA"/>
</dbReference>